<dbReference type="Pfam" id="PF14333">
    <property type="entry name" value="DUF4389"/>
    <property type="match status" value="1"/>
</dbReference>
<keyword evidence="2" id="KW-0812">Transmembrane</keyword>
<sequence>MERSFKKNIRSRDAWLRILYMLLFAVIYGVAEIVLGAVVLFQIGASLITGRANERLRNFGQQLATYLYDVVLFLTYHSEFKPFPFEPWPDGPPKARCLPPPAEDIDAAHSESDLDGG</sequence>
<reference evidence="3 4" key="1">
    <citation type="submission" date="2016-10" db="EMBL/GenBank/DDBJ databases">
        <authorList>
            <person name="de Groot N.N."/>
        </authorList>
    </citation>
    <scope>NUCLEOTIDE SEQUENCE [LARGE SCALE GENOMIC DNA]</scope>
    <source>
        <strain evidence="3 4">HLD2</strain>
    </source>
</reference>
<dbReference type="EMBL" id="FMWD01000001">
    <property type="protein sequence ID" value="SCZ50821.1"/>
    <property type="molecule type" value="Genomic_DNA"/>
</dbReference>
<proteinExistence type="predicted"/>
<keyword evidence="2" id="KW-1133">Transmembrane helix</keyword>
<feature type="transmembrane region" description="Helical" evidence="2">
    <location>
        <begin position="20"/>
        <end position="41"/>
    </location>
</feature>
<evidence type="ECO:0000256" key="1">
    <source>
        <dbReference type="SAM" id="MobiDB-lite"/>
    </source>
</evidence>
<evidence type="ECO:0008006" key="5">
    <source>
        <dbReference type="Google" id="ProtNLM"/>
    </source>
</evidence>
<feature type="region of interest" description="Disordered" evidence="1">
    <location>
        <begin position="92"/>
        <end position="117"/>
    </location>
</feature>
<dbReference type="RefSeq" id="WP_092992243.1">
    <property type="nucleotide sequence ID" value="NZ_FMWD01000001.1"/>
</dbReference>
<evidence type="ECO:0000313" key="4">
    <source>
        <dbReference type="Proteomes" id="UP000199648"/>
    </source>
</evidence>
<keyword evidence="2" id="KW-0472">Membrane</keyword>
<protein>
    <recommendedName>
        <fullName evidence="5">Lipase</fullName>
    </recommendedName>
</protein>
<dbReference type="Proteomes" id="UP000199648">
    <property type="component" value="Unassembled WGS sequence"/>
</dbReference>
<organism evidence="3 4">
    <name type="scientific">Thiohalomonas denitrificans</name>
    <dbReference type="NCBI Taxonomy" id="415747"/>
    <lineage>
        <taxon>Bacteria</taxon>
        <taxon>Pseudomonadati</taxon>
        <taxon>Pseudomonadota</taxon>
        <taxon>Gammaproteobacteria</taxon>
        <taxon>Thiohalomonadales</taxon>
        <taxon>Thiohalomonadaceae</taxon>
        <taxon>Thiohalomonas</taxon>
    </lineage>
</organism>
<dbReference type="AlphaFoldDB" id="A0A1G5PNL5"/>
<accession>A0A1G5PNL5</accession>
<feature type="compositionally biased region" description="Pro residues" evidence="1">
    <location>
        <begin position="92"/>
        <end position="102"/>
    </location>
</feature>
<dbReference type="STRING" id="415747.SAMN03097708_00506"/>
<dbReference type="OrthoDB" id="5766995at2"/>
<feature type="compositionally biased region" description="Basic and acidic residues" evidence="1">
    <location>
        <begin position="106"/>
        <end position="117"/>
    </location>
</feature>
<keyword evidence="4" id="KW-1185">Reference proteome</keyword>
<evidence type="ECO:0000313" key="3">
    <source>
        <dbReference type="EMBL" id="SCZ50821.1"/>
    </source>
</evidence>
<evidence type="ECO:0000256" key="2">
    <source>
        <dbReference type="SAM" id="Phobius"/>
    </source>
</evidence>
<gene>
    <name evidence="3" type="ORF">SAMN03097708_00506</name>
</gene>
<dbReference type="InterPro" id="IPR025498">
    <property type="entry name" value="DUF4389"/>
</dbReference>
<name>A0A1G5PNL5_9GAMM</name>